<organism evidence="17 18">
    <name type="scientific">Evansella cellulosilytica (strain ATCC 21833 / DSM 2522 / FERM P-1141 / JCM 9156 / N-4)</name>
    <name type="common">Bacillus cellulosilyticus</name>
    <dbReference type="NCBI Taxonomy" id="649639"/>
    <lineage>
        <taxon>Bacteria</taxon>
        <taxon>Bacillati</taxon>
        <taxon>Bacillota</taxon>
        <taxon>Bacilli</taxon>
        <taxon>Bacillales</taxon>
        <taxon>Bacillaceae</taxon>
        <taxon>Evansella</taxon>
    </lineage>
</organism>
<dbReference type="InterPro" id="IPR003660">
    <property type="entry name" value="HAMP_dom"/>
</dbReference>
<protein>
    <recommendedName>
        <fullName evidence="3">histidine kinase</fullName>
        <ecNumber evidence="3">2.7.13.3</ecNumber>
    </recommendedName>
</protein>
<comment type="catalytic activity">
    <reaction evidence="1">
        <text>ATP + protein L-histidine = ADP + protein N-phospho-L-histidine.</text>
        <dbReference type="EC" id="2.7.13.3"/>
    </reaction>
</comment>
<dbReference type="PANTHER" id="PTHR45528">
    <property type="entry name" value="SENSOR HISTIDINE KINASE CPXA"/>
    <property type="match status" value="1"/>
</dbReference>
<dbReference type="KEGG" id="bco:Bcell_3502"/>
<sequence>MFKKMKKRIFFKLFFTYIFILFSSFTIIGLVLHLLVQNEMYHRYQNTYDYQQEQVTHFFEMAEEENWEDEMFASYLELTMNQRDRTISIVDDNGNIVYNKSVLERHDMNVDTSHLPLTGDTHAERFLYEDQILYVISSPIELPTNTSENYTMVMVFHEFDTELKKVRNIILFTIFVALFLAGIIIYFTSRKITSPLIEMNHSAYQLAKGDFSHRVKIATKDEVGQLGETLNYMAEELGSIDQMRKDFVANVSHDLRSPLTSIRGFLGALIDGTIPKEEHSKYFSIMKNETERLMNLVEDLLHMARLEANQIDIKPNTYNLTEQLRLIIAKMEPSLSKRRVELELHCEEDVFVYADENRMDQVFINLLQNALQFSHEDSKIEVNIEKESDVAKVSITDYGPGINEEDLKYIWERFYKKDKARSKKTGAGIGLSIVKHIIDLHGTTIDVKSDVKEGTTFICTLKLAKNAK</sequence>
<dbReference type="SUPFAM" id="SSF158472">
    <property type="entry name" value="HAMP domain-like"/>
    <property type="match status" value="1"/>
</dbReference>
<dbReference type="InterPro" id="IPR036890">
    <property type="entry name" value="HATPase_C_sf"/>
</dbReference>
<gene>
    <name evidence="17" type="ordered locus">Bcell_3502</name>
</gene>
<dbReference type="Pfam" id="PF00672">
    <property type="entry name" value="HAMP"/>
    <property type="match status" value="1"/>
</dbReference>
<dbReference type="HOGENOM" id="CLU_000445_89_6_9"/>
<feature type="domain" description="Histidine kinase" evidence="15">
    <location>
        <begin position="250"/>
        <end position="465"/>
    </location>
</feature>
<dbReference type="FunFam" id="1.10.287.130:FF:000001">
    <property type="entry name" value="Two-component sensor histidine kinase"/>
    <property type="match status" value="1"/>
</dbReference>
<evidence type="ECO:0000256" key="3">
    <source>
        <dbReference type="ARBA" id="ARBA00012438"/>
    </source>
</evidence>
<dbReference type="InterPro" id="IPR004358">
    <property type="entry name" value="Sig_transdc_His_kin-like_C"/>
</dbReference>
<dbReference type="GO" id="GO:0005886">
    <property type="term" value="C:plasma membrane"/>
    <property type="evidence" value="ECO:0007669"/>
    <property type="project" value="UniProtKB-SubCell"/>
</dbReference>
<dbReference type="InterPro" id="IPR050398">
    <property type="entry name" value="HssS/ArlS-like"/>
</dbReference>
<dbReference type="FunFam" id="3.30.565.10:FF:000006">
    <property type="entry name" value="Sensor histidine kinase WalK"/>
    <property type="match status" value="1"/>
</dbReference>
<evidence type="ECO:0000256" key="7">
    <source>
        <dbReference type="ARBA" id="ARBA00022692"/>
    </source>
</evidence>
<evidence type="ECO:0000259" key="16">
    <source>
        <dbReference type="PROSITE" id="PS50885"/>
    </source>
</evidence>
<feature type="domain" description="HAMP" evidence="16">
    <location>
        <begin position="190"/>
        <end position="242"/>
    </location>
</feature>
<keyword evidence="6" id="KW-0808">Transferase</keyword>
<dbReference type="SMART" id="SM00388">
    <property type="entry name" value="HisKA"/>
    <property type="match status" value="1"/>
</dbReference>
<evidence type="ECO:0000256" key="6">
    <source>
        <dbReference type="ARBA" id="ARBA00022679"/>
    </source>
</evidence>
<dbReference type="GO" id="GO:0000155">
    <property type="term" value="F:phosphorelay sensor kinase activity"/>
    <property type="evidence" value="ECO:0007669"/>
    <property type="project" value="InterPro"/>
</dbReference>
<dbReference type="PRINTS" id="PR00344">
    <property type="entry name" value="BCTRLSENSOR"/>
</dbReference>
<evidence type="ECO:0000256" key="14">
    <source>
        <dbReference type="SAM" id="Phobius"/>
    </source>
</evidence>
<evidence type="ECO:0000256" key="10">
    <source>
        <dbReference type="ARBA" id="ARBA00022840"/>
    </source>
</evidence>
<dbReference type="EMBL" id="CP002394">
    <property type="protein sequence ID" value="ADU31744.1"/>
    <property type="molecule type" value="Genomic_DNA"/>
</dbReference>
<dbReference type="PROSITE" id="PS50885">
    <property type="entry name" value="HAMP"/>
    <property type="match status" value="1"/>
</dbReference>
<dbReference type="Proteomes" id="UP000001401">
    <property type="component" value="Chromosome"/>
</dbReference>
<dbReference type="Gene3D" id="1.10.287.130">
    <property type="match status" value="1"/>
</dbReference>
<keyword evidence="18" id="KW-1185">Reference proteome</keyword>
<dbReference type="GO" id="GO:0005524">
    <property type="term" value="F:ATP binding"/>
    <property type="evidence" value="ECO:0007669"/>
    <property type="project" value="UniProtKB-KW"/>
</dbReference>
<dbReference type="Gene3D" id="3.30.565.10">
    <property type="entry name" value="Histidine kinase-like ATPase, C-terminal domain"/>
    <property type="match status" value="1"/>
</dbReference>
<keyword evidence="8" id="KW-0547">Nucleotide-binding</keyword>
<dbReference type="CDD" id="cd00082">
    <property type="entry name" value="HisKA"/>
    <property type="match status" value="1"/>
</dbReference>
<dbReference type="eggNOG" id="COG2205">
    <property type="taxonomic scope" value="Bacteria"/>
</dbReference>
<feature type="transmembrane region" description="Helical" evidence="14">
    <location>
        <begin position="169"/>
        <end position="189"/>
    </location>
</feature>
<evidence type="ECO:0000259" key="15">
    <source>
        <dbReference type="PROSITE" id="PS50109"/>
    </source>
</evidence>
<evidence type="ECO:0000256" key="5">
    <source>
        <dbReference type="ARBA" id="ARBA00022553"/>
    </source>
</evidence>
<dbReference type="PROSITE" id="PS50109">
    <property type="entry name" value="HIS_KIN"/>
    <property type="match status" value="1"/>
</dbReference>
<dbReference type="SMART" id="SM00304">
    <property type="entry name" value="HAMP"/>
    <property type="match status" value="1"/>
</dbReference>
<keyword evidence="5" id="KW-0597">Phosphoprotein</keyword>
<comment type="subcellular location">
    <subcellularLocation>
        <location evidence="2">Cell membrane</location>
        <topology evidence="2">Multi-pass membrane protein</topology>
    </subcellularLocation>
</comment>
<dbReference type="SMART" id="SM00387">
    <property type="entry name" value="HATPase_c"/>
    <property type="match status" value="1"/>
</dbReference>
<dbReference type="InterPro" id="IPR036097">
    <property type="entry name" value="HisK_dim/P_sf"/>
</dbReference>
<evidence type="ECO:0000256" key="12">
    <source>
        <dbReference type="ARBA" id="ARBA00023012"/>
    </source>
</evidence>
<dbReference type="InterPro" id="IPR005467">
    <property type="entry name" value="His_kinase_dom"/>
</dbReference>
<keyword evidence="4" id="KW-1003">Cell membrane</keyword>
<evidence type="ECO:0000256" key="8">
    <source>
        <dbReference type="ARBA" id="ARBA00022741"/>
    </source>
</evidence>
<evidence type="ECO:0000256" key="4">
    <source>
        <dbReference type="ARBA" id="ARBA00022475"/>
    </source>
</evidence>
<dbReference type="EC" id="2.7.13.3" evidence="3"/>
<keyword evidence="12" id="KW-0902">Two-component regulatory system</keyword>
<evidence type="ECO:0000313" key="18">
    <source>
        <dbReference type="Proteomes" id="UP000001401"/>
    </source>
</evidence>
<keyword evidence="10" id="KW-0067">ATP-binding</keyword>
<dbReference type="Pfam" id="PF02518">
    <property type="entry name" value="HATPase_c"/>
    <property type="match status" value="1"/>
</dbReference>
<dbReference type="SUPFAM" id="SSF55874">
    <property type="entry name" value="ATPase domain of HSP90 chaperone/DNA topoisomerase II/histidine kinase"/>
    <property type="match status" value="1"/>
</dbReference>
<dbReference type="CDD" id="cd06225">
    <property type="entry name" value="HAMP"/>
    <property type="match status" value="1"/>
</dbReference>
<evidence type="ECO:0000256" key="11">
    <source>
        <dbReference type="ARBA" id="ARBA00022989"/>
    </source>
</evidence>
<dbReference type="PANTHER" id="PTHR45528:SF1">
    <property type="entry name" value="SENSOR HISTIDINE KINASE CPXA"/>
    <property type="match status" value="1"/>
</dbReference>
<keyword evidence="13 14" id="KW-0472">Membrane</keyword>
<accession>E6TQW9</accession>
<dbReference type="CDD" id="cd00075">
    <property type="entry name" value="HATPase"/>
    <property type="match status" value="1"/>
</dbReference>
<dbReference type="AlphaFoldDB" id="E6TQW9"/>
<evidence type="ECO:0000256" key="9">
    <source>
        <dbReference type="ARBA" id="ARBA00022777"/>
    </source>
</evidence>
<dbReference type="Pfam" id="PF00512">
    <property type="entry name" value="HisKA"/>
    <property type="match status" value="1"/>
</dbReference>
<keyword evidence="9 17" id="KW-0418">Kinase</keyword>
<dbReference type="InterPro" id="IPR003594">
    <property type="entry name" value="HATPase_dom"/>
</dbReference>
<dbReference type="Gene3D" id="6.10.340.10">
    <property type="match status" value="1"/>
</dbReference>
<name>E6TQW9_EVAC2</name>
<dbReference type="STRING" id="649639.Bcell_3502"/>
<dbReference type="InterPro" id="IPR003661">
    <property type="entry name" value="HisK_dim/P_dom"/>
</dbReference>
<dbReference type="RefSeq" id="WP_013490075.1">
    <property type="nucleotide sequence ID" value="NC_014829.1"/>
</dbReference>
<reference evidence="17" key="1">
    <citation type="submission" date="2010-12" db="EMBL/GenBank/DDBJ databases">
        <title>Complete sequence of Bacillus cellulosilyticus DSM 2522.</title>
        <authorList>
            <consortium name="US DOE Joint Genome Institute"/>
            <person name="Lucas S."/>
            <person name="Copeland A."/>
            <person name="Lapidus A."/>
            <person name="Cheng J.-F."/>
            <person name="Bruce D."/>
            <person name="Goodwin L."/>
            <person name="Pitluck S."/>
            <person name="Chertkov O."/>
            <person name="Detter J.C."/>
            <person name="Han C."/>
            <person name="Tapia R."/>
            <person name="Land M."/>
            <person name="Hauser L."/>
            <person name="Jeffries C."/>
            <person name="Kyrpides N."/>
            <person name="Ivanova N."/>
            <person name="Mikhailova N."/>
            <person name="Brumm P."/>
            <person name="Mead D."/>
            <person name="Woyke T."/>
        </authorList>
    </citation>
    <scope>NUCLEOTIDE SEQUENCE [LARGE SCALE GENOMIC DNA]</scope>
    <source>
        <strain evidence="17">DSM 2522</strain>
    </source>
</reference>
<evidence type="ECO:0000256" key="2">
    <source>
        <dbReference type="ARBA" id="ARBA00004651"/>
    </source>
</evidence>
<dbReference type="SUPFAM" id="SSF47384">
    <property type="entry name" value="Homodimeric domain of signal transducing histidine kinase"/>
    <property type="match status" value="1"/>
</dbReference>
<keyword evidence="7 14" id="KW-0812">Transmembrane</keyword>
<evidence type="ECO:0000256" key="1">
    <source>
        <dbReference type="ARBA" id="ARBA00000085"/>
    </source>
</evidence>
<feature type="transmembrane region" description="Helical" evidence="14">
    <location>
        <begin position="12"/>
        <end position="36"/>
    </location>
</feature>
<keyword evidence="11 14" id="KW-1133">Transmembrane helix</keyword>
<evidence type="ECO:0000313" key="17">
    <source>
        <dbReference type="EMBL" id="ADU31744.1"/>
    </source>
</evidence>
<proteinExistence type="predicted"/>
<evidence type="ECO:0000256" key="13">
    <source>
        <dbReference type="ARBA" id="ARBA00023136"/>
    </source>
</evidence>